<dbReference type="AlphaFoldDB" id="A0A9N9M1C6"/>
<comment type="caution">
    <text evidence="2">The sequence shown here is derived from an EMBL/GenBank/DDBJ whole genome shotgun (WGS) entry which is preliminary data.</text>
</comment>
<dbReference type="EMBL" id="CAJVRM010000733">
    <property type="protein sequence ID" value="CAG8983658.1"/>
    <property type="molecule type" value="Genomic_DNA"/>
</dbReference>
<sequence>MHYSTILALLSITTAAQATAIATILPRNANHVSMYDTKKCNNDDKYYKWKGTAICHCVIVEPKAASIYTDTEPDQKVIACKNSNCKGEPLGTLSKQKCYATSETFDGEAISSVLFWLPGLCDVEEFFEGLVKDVETLVELIPAVLP</sequence>
<dbReference type="Proteomes" id="UP000701801">
    <property type="component" value="Unassembled WGS sequence"/>
</dbReference>
<keyword evidence="1" id="KW-0732">Signal</keyword>
<feature type="chain" id="PRO_5040144748" evidence="1">
    <location>
        <begin position="19"/>
        <end position="146"/>
    </location>
</feature>
<keyword evidence="3" id="KW-1185">Reference proteome</keyword>
<organism evidence="2 3">
    <name type="scientific">Hymenoscyphus albidus</name>
    <dbReference type="NCBI Taxonomy" id="595503"/>
    <lineage>
        <taxon>Eukaryota</taxon>
        <taxon>Fungi</taxon>
        <taxon>Dikarya</taxon>
        <taxon>Ascomycota</taxon>
        <taxon>Pezizomycotina</taxon>
        <taxon>Leotiomycetes</taxon>
        <taxon>Helotiales</taxon>
        <taxon>Helotiaceae</taxon>
        <taxon>Hymenoscyphus</taxon>
    </lineage>
</organism>
<reference evidence="2" key="1">
    <citation type="submission" date="2021-07" db="EMBL/GenBank/DDBJ databases">
        <authorList>
            <person name="Durling M."/>
        </authorList>
    </citation>
    <scope>NUCLEOTIDE SEQUENCE</scope>
</reference>
<proteinExistence type="predicted"/>
<protein>
    <submittedName>
        <fullName evidence="2">Uncharacterized protein</fullName>
    </submittedName>
</protein>
<name>A0A9N9M1C6_9HELO</name>
<feature type="signal peptide" evidence="1">
    <location>
        <begin position="1"/>
        <end position="18"/>
    </location>
</feature>
<dbReference type="OrthoDB" id="3502031at2759"/>
<evidence type="ECO:0000256" key="1">
    <source>
        <dbReference type="SAM" id="SignalP"/>
    </source>
</evidence>
<evidence type="ECO:0000313" key="2">
    <source>
        <dbReference type="EMBL" id="CAG8983658.1"/>
    </source>
</evidence>
<evidence type="ECO:0000313" key="3">
    <source>
        <dbReference type="Proteomes" id="UP000701801"/>
    </source>
</evidence>
<accession>A0A9N9M1C6</accession>
<gene>
    <name evidence="2" type="ORF">HYALB_00004089</name>
</gene>